<dbReference type="RefSeq" id="WP_241034812.1">
    <property type="nucleotide sequence ID" value="NZ_BAAAJF010000009.1"/>
</dbReference>
<evidence type="ECO:0000313" key="5">
    <source>
        <dbReference type="EMBL" id="MCH6164789.1"/>
    </source>
</evidence>
<dbReference type="Pfam" id="PF00106">
    <property type="entry name" value="adh_short"/>
    <property type="match status" value="1"/>
</dbReference>
<comment type="caution">
    <text evidence="5">The sequence shown here is derived from an EMBL/GenBank/DDBJ whole genome shotgun (WGS) entry which is preliminary data.</text>
</comment>
<dbReference type="PRINTS" id="PR00081">
    <property type="entry name" value="GDHRDH"/>
</dbReference>
<name>A0ABS9T8C4_9PSEU</name>
<dbReference type="PROSITE" id="PS00061">
    <property type="entry name" value="ADH_SHORT"/>
    <property type="match status" value="1"/>
</dbReference>
<dbReference type="PANTHER" id="PTHR43490:SF99">
    <property type="entry name" value="SHORT-CHAIN DEHYDROGENASE_REDUCTASE"/>
    <property type="match status" value="1"/>
</dbReference>
<dbReference type="InterPro" id="IPR002347">
    <property type="entry name" value="SDR_fam"/>
</dbReference>
<accession>A0ABS9T8C4</accession>
<sequence length="248" mass="25585">MTESTGTFGMTPVGGATIALVTGANKGIGLATVRRLAERGWTVLLGARDARRGAAAAAGLDGDVTVLPLDVTSDESVASAAKEVVSRYGRLDVLVNNAGILGPLVSALDTGAEEMLACYATNVFGPVRVTRAFVPLLRRSAAPRIVMVSSGMGSMTITGDPERPESQIVALTYPSSKAALNMVMSQYARALPEFRINAADPGYTATDLNGNSGVQTVDEGSDAVVALATVAPDGPTGRFFDRSGPLPW</sequence>
<dbReference type="InterPro" id="IPR020904">
    <property type="entry name" value="Sc_DH/Rdtase_CS"/>
</dbReference>
<comment type="similarity">
    <text evidence="1 4">Belongs to the short-chain dehydrogenases/reductases (SDR) family.</text>
</comment>
<proteinExistence type="inferred from homology"/>
<dbReference type="SUPFAM" id="SSF51735">
    <property type="entry name" value="NAD(P)-binding Rossmann-fold domains"/>
    <property type="match status" value="1"/>
</dbReference>
<dbReference type="PRINTS" id="PR00080">
    <property type="entry name" value="SDRFAMILY"/>
</dbReference>
<reference evidence="5 6" key="1">
    <citation type="submission" date="2022-03" db="EMBL/GenBank/DDBJ databases">
        <title>Pseudonocardia alaer sp. nov., a novel actinomycete isolated from reed forest soil.</title>
        <authorList>
            <person name="Wang L."/>
        </authorList>
    </citation>
    <scope>NUCLEOTIDE SEQUENCE [LARGE SCALE GENOMIC DNA]</scope>
    <source>
        <strain evidence="5 6">Y-16303</strain>
    </source>
</reference>
<protein>
    <submittedName>
        <fullName evidence="5">SDR family NAD(P)-dependent oxidoreductase</fullName>
    </submittedName>
</protein>
<evidence type="ECO:0000256" key="3">
    <source>
        <dbReference type="ARBA" id="ARBA00023002"/>
    </source>
</evidence>
<dbReference type="Gene3D" id="3.40.50.720">
    <property type="entry name" value="NAD(P)-binding Rossmann-like Domain"/>
    <property type="match status" value="1"/>
</dbReference>
<dbReference type="InterPro" id="IPR036291">
    <property type="entry name" value="NAD(P)-bd_dom_sf"/>
</dbReference>
<gene>
    <name evidence="5" type="ORF">MMF94_03750</name>
</gene>
<organism evidence="5 6">
    <name type="scientific">Pseudonocardia alaniniphila</name>
    <dbReference type="NCBI Taxonomy" id="75291"/>
    <lineage>
        <taxon>Bacteria</taxon>
        <taxon>Bacillati</taxon>
        <taxon>Actinomycetota</taxon>
        <taxon>Actinomycetes</taxon>
        <taxon>Pseudonocardiales</taxon>
        <taxon>Pseudonocardiaceae</taxon>
        <taxon>Pseudonocardia</taxon>
    </lineage>
</organism>
<evidence type="ECO:0000256" key="4">
    <source>
        <dbReference type="RuleBase" id="RU000363"/>
    </source>
</evidence>
<evidence type="ECO:0000313" key="6">
    <source>
        <dbReference type="Proteomes" id="UP001299970"/>
    </source>
</evidence>
<dbReference type="PANTHER" id="PTHR43490">
    <property type="entry name" value="(+)-NEOMENTHOL DEHYDROGENASE"/>
    <property type="match status" value="1"/>
</dbReference>
<keyword evidence="3" id="KW-0560">Oxidoreductase</keyword>
<keyword evidence="6" id="KW-1185">Reference proteome</keyword>
<dbReference type="Proteomes" id="UP001299970">
    <property type="component" value="Unassembled WGS sequence"/>
</dbReference>
<keyword evidence="2" id="KW-0521">NADP</keyword>
<evidence type="ECO:0000256" key="1">
    <source>
        <dbReference type="ARBA" id="ARBA00006484"/>
    </source>
</evidence>
<evidence type="ECO:0000256" key="2">
    <source>
        <dbReference type="ARBA" id="ARBA00022857"/>
    </source>
</evidence>
<dbReference type="EMBL" id="JAKXMK010000003">
    <property type="protein sequence ID" value="MCH6164789.1"/>
    <property type="molecule type" value="Genomic_DNA"/>
</dbReference>